<dbReference type="InParanoid" id="A0A3P8VBZ3"/>
<dbReference type="FunFam" id="1.10.220.10:FF:000005">
    <property type="entry name" value="Annexin"/>
    <property type="match status" value="1"/>
</dbReference>
<dbReference type="Pfam" id="PF00191">
    <property type="entry name" value="Annexin"/>
    <property type="match status" value="1"/>
</dbReference>
<dbReference type="InterPro" id="IPR018502">
    <property type="entry name" value="Annexin_repeat"/>
</dbReference>
<proteinExistence type="inferred from homology"/>
<dbReference type="SUPFAM" id="SSF47874">
    <property type="entry name" value="Annexin"/>
    <property type="match status" value="1"/>
</dbReference>
<dbReference type="Proteomes" id="UP000265120">
    <property type="component" value="Unassembled WGS sequence"/>
</dbReference>
<comment type="similarity">
    <text evidence="1">Belongs to the annexin family.</text>
</comment>
<dbReference type="GO" id="GO:0001786">
    <property type="term" value="F:phosphatidylserine binding"/>
    <property type="evidence" value="ECO:0007669"/>
    <property type="project" value="TreeGrafter"/>
</dbReference>
<evidence type="ECO:0000256" key="2">
    <source>
        <dbReference type="ARBA" id="ARBA00022737"/>
    </source>
</evidence>
<dbReference type="Ensembl" id="ENSCSET00000010890.1">
    <property type="protein sequence ID" value="ENSCSEP00000010761.1"/>
    <property type="gene ID" value="ENSCSEG00000006887.1"/>
</dbReference>
<sequence>MPLKPTKDLEPTVCPASDFDPAADAQALRKAMKGFGTDEDTIIEIVAKRSNAQRDDDEDHRSFHQIYDQIYHQICCFLCLLNLERLIIGLMLTPAEFDAKMMRKAMESHRNDKITVAVRTSSSQSNTNFVFDCRL</sequence>
<dbReference type="AlphaFoldDB" id="A0A3P8VBZ3"/>
<dbReference type="PANTHER" id="PTHR10502:SF102">
    <property type="entry name" value="ANNEXIN B11"/>
    <property type="match status" value="1"/>
</dbReference>
<evidence type="ECO:0008006" key="6">
    <source>
        <dbReference type="Google" id="ProtNLM"/>
    </source>
</evidence>
<keyword evidence="3" id="KW-0041">Annexin</keyword>
<dbReference type="GO" id="GO:0012506">
    <property type="term" value="C:vesicle membrane"/>
    <property type="evidence" value="ECO:0007669"/>
    <property type="project" value="TreeGrafter"/>
</dbReference>
<organism evidence="4 5">
    <name type="scientific">Cynoglossus semilaevis</name>
    <name type="common">Tongue sole</name>
    <dbReference type="NCBI Taxonomy" id="244447"/>
    <lineage>
        <taxon>Eukaryota</taxon>
        <taxon>Metazoa</taxon>
        <taxon>Chordata</taxon>
        <taxon>Craniata</taxon>
        <taxon>Vertebrata</taxon>
        <taxon>Euteleostomi</taxon>
        <taxon>Actinopterygii</taxon>
        <taxon>Neopterygii</taxon>
        <taxon>Teleostei</taxon>
        <taxon>Neoteleostei</taxon>
        <taxon>Acanthomorphata</taxon>
        <taxon>Carangaria</taxon>
        <taxon>Pleuronectiformes</taxon>
        <taxon>Pleuronectoidei</taxon>
        <taxon>Cynoglossidae</taxon>
        <taxon>Cynoglossinae</taxon>
        <taxon>Cynoglossus</taxon>
    </lineage>
</organism>
<reference evidence="4" key="2">
    <citation type="submission" date="2025-09" db="UniProtKB">
        <authorList>
            <consortium name="Ensembl"/>
        </authorList>
    </citation>
    <scope>IDENTIFICATION</scope>
</reference>
<dbReference type="PROSITE" id="PS51897">
    <property type="entry name" value="ANNEXIN_2"/>
    <property type="match status" value="1"/>
</dbReference>
<accession>A0A3P8VBZ3</accession>
<dbReference type="GO" id="GO:0005886">
    <property type="term" value="C:plasma membrane"/>
    <property type="evidence" value="ECO:0007669"/>
    <property type="project" value="TreeGrafter"/>
</dbReference>
<evidence type="ECO:0000256" key="1">
    <source>
        <dbReference type="ARBA" id="ARBA00007831"/>
    </source>
</evidence>
<dbReference type="GO" id="GO:0005509">
    <property type="term" value="F:calcium ion binding"/>
    <property type="evidence" value="ECO:0007669"/>
    <property type="project" value="InterPro"/>
</dbReference>
<keyword evidence="2" id="KW-0677">Repeat</keyword>
<name>A0A3P8VBZ3_CYNSE</name>
<evidence type="ECO:0000256" key="3">
    <source>
        <dbReference type="ARBA" id="ARBA00023216"/>
    </source>
</evidence>
<dbReference type="GO" id="GO:0005544">
    <property type="term" value="F:calcium-dependent phospholipid binding"/>
    <property type="evidence" value="ECO:0007669"/>
    <property type="project" value="InterPro"/>
</dbReference>
<reference evidence="4" key="1">
    <citation type="submission" date="2025-08" db="UniProtKB">
        <authorList>
            <consortium name="Ensembl"/>
        </authorList>
    </citation>
    <scope>IDENTIFICATION</scope>
</reference>
<dbReference type="Gene3D" id="1.10.220.10">
    <property type="entry name" value="Annexin"/>
    <property type="match status" value="1"/>
</dbReference>
<keyword evidence="5" id="KW-1185">Reference proteome</keyword>
<evidence type="ECO:0000313" key="5">
    <source>
        <dbReference type="Proteomes" id="UP000265120"/>
    </source>
</evidence>
<dbReference type="GO" id="GO:0005737">
    <property type="term" value="C:cytoplasm"/>
    <property type="evidence" value="ECO:0007669"/>
    <property type="project" value="TreeGrafter"/>
</dbReference>
<dbReference type="InterPro" id="IPR037104">
    <property type="entry name" value="Annexin_sf"/>
</dbReference>
<dbReference type="STRING" id="244447.ENSCSEP00000010761"/>
<evidence type="ECO:0000313" key="4">
    <source>
        <dbReference type="Ensembl" id="ENSCSEP00000010761.1"/>
    </source>
</evidence>
<dbReference type="GeneTree" id="ENSGT00940000158770"/>
<dbReference type="GO" id="GO:0005634">
    <property type="term" value="C:nucleus"/>
    <property type="evidence" value="ECO:0007669"/>
    <property type="project" value="TreeGrafter"/>
</dbReference>
<dbReference type="PANTHER" id="PTHR10502">
    <property type="entry name" value="ANNEXIN"/>
    <property type="match status" value="1"/>
</dbReference>
<protein>
    <recommendedName>
        <fullName evidence="6">Annexin</fullName>
    </recommendedName>
</protein>